<feature type="domain" description="D-isomer specific 2-hydroxyacid dehydrogenase NAD-binding" evidence="6">
    <location>
        <begin position="116"/>
        <end position="293"/>
    </location>
</feature>
<dbReference type="eggNOG" id="COG1052">
    <property type="taxonomic scope" value="Bacteria"/>
</dbReference>
<evidence type="ECO:0000256" key="1">
    <source>
        <dbReference type="ARBA" id="ARBA00005854"/>
    </source>
</evidence>
<dbReference type="STRING" id="663278.Ethha_2251"/>
<sequence length="332" mass="36038">MPETMSIRIVACGRPEEQDIHVEKAFLQQGLPGVEVVFRVCETTDDVKAAAADADALLISFAVIDENVLNAAPHLRCIAVSATGYGNVDVAAATAHGVAVCPIGEYCTDEVADHTLALMLALLRNLKHYTRQIEQDAVWAFDSAVCRRLKNLTLSVFGFGRIGRAVAKRAQAFGIRVLAVDPYVPPEVFASTSVTPADIDTALRKADIITNHMNQTSGNDGFFNLGAFRKCTRKPLFLNIARGASVNEDDLCTALDEGLLSGAGLDVLRDENPDLRNCPLVGRDNVLLTPHAAFYSQESLADLRHIPCSNLIHFFHGDYDRIQNLVNPQALA</sequence>
<dbReference type="Proteomes" id="UP000001551">
    <property type="component" value="Chromosome"/>
</dbReference>
<dbReference type="KEGG" id="eha:Ethha_2251"/>
<dbReference type="InterPro" id="IPR006140">
    <property type="entry name" value="D-isomer_DH_NAD-bd"/>
</dbReference>
<comment type="similarity">
    <text evidence="1 4">Belongs to the D-isomer specific 2-hydroxyacid dehydrogenase family.</text>
</comment>
<evidence type="ECO:0000259" key="5">
    <source>
        <dbReference type="Pfam" id="PF00389"/>
    </source>
</evidence>
<evidence type="ECO:0000313" key="7">
    <source>
        <dbReference type="EMBL" id="ADU27765.1"/>
    </source>
</evidence>
<dbReference type="Pfam" id="PF02826">
    <property type="entry name" value="2-Hacid_dh_C"/>
    <property type="match status" value="1"/>
</dbReference>
<proteinExistence type="inferred from homology"/>
<dbReference type="InterPro" id="IPR050418">
    <property type="entry name" value="D-iso_2-hydroxyacid_DH_PdxB"/>
</dbReference>
<name>E6U4F8_ETHHY</name>
<dbReference type="Gene3D" id="3.40.50.720">
    <property type="entry name" value="NAD(P)-binding Rossmann-like Domain"/>
    <property type="match status" value="2"/>
</dbReference>
<dbReference type="SUPFAM" id="SSF52283">
    <property type="entry name" value="Formate/glycerate dehydrogenase catalytic domain-like"/>
    <property type="match status" value="1"/>
</dbReference>
<dbReference type="AlphaFoldDB" id="E6U4F8"/>
<dbReference type="HOGENOM" id="CLU_019796_1_3_9"/>
<evidence type="ECO:0000256" key="3">
    <source>
        <dbReference type="ARBA" id="ARBA00023027"/>
    </source>
</evidence>
<gene>
    <name evidence="7" type="ordered locus">Ethha_2251</name>
</gene>
<keyword evidence="3" id="KW-0520">NAD</keyword>
<dbReference type="EMBL" id="CP002400">
    <property type="protein sequence ID" value="ADU27765.1"/>
    <property type="molecule type" value="Genomic_DNA"/>
</dbReference>
<evidence type="ECO:0000256" key="4">
    <source>
        <dbReference type="RuleBase" id="RU003719"/>
    </source>
</evidence>
<protein>
    <submittedName>
        <fullName evidence="7">D-isomer specific 2-hydroxyacid dehydrogenase NAD-binding protein</fullName>
    </submittedName>
</protein>
<dbReference type="SUPFAM" id="SSF51735">
    <property type="entry name" value="NAD(P)-binding Rossmann-fold domains"/>
    <property type="match status" value="1"/>
</dbReference>
<dbReference type="GO" id="GO:0051287">
    <property type="term" value="F:NAD binding"/>
    <property type="evidence" value="ECO:0007669"/>
    <property type="project" value="InterPro"/>
</dbReference>
<dbReference type="InterPro" id="IPR036291">
    <property type="entry name" value="NAD(P)-bd_dom_sf"/>
</dbReference>
<feature type="domain" description="D-isomer specific 2-hydroxyacid dehydrogenase catalytic" evidence="5">
    <location>
        <begin position="23"/>
        <end position="327"/>
    </location>
</feature>
<keyword evidence="8" id="KW-1185">Reference proteome</keyword>
<dbReference type="InterPro" id="IPR006139">
    <property type="entry name" value="D-isomer_2_OHA_DH_cat_dom"/>
</dbReference>
<accession>E6U4F8</accession>
<evidence type="ECO:0000259" key="6">
    <source>
        <dbReference type="Pfam" id="PF02826"/>
    </source>
</evidence>
<dbReference type="PANTHER" id="PTHR43761">
    <property type="entry name" value="D-ISOMER SPECIFIC 2-HYDROXYACID DEHYDROGENASE FAMILY PROTEIN (AFU_ORTHOLOGUE AFUA_1G13630)"/>
    <property type="match status" value="1"/>
</dbReference>
<dbReference type="Pfam" id="PF00389">
    <property type="entry name" value="2-Hacid_dh"/>
    <property type="match status" value="1"/>
</dbReference>
<keyword evidence="2 4" id="KW-0560">Oxidoreductase</keyword>
<dbReference type="GO" id="GO:0016616">
    <property type="term" value="F:oxidoreductase activity, acting on the CH-OH group of donors, NAD or NADP as acceptor"/>
    <property type="evidence" value="ECO:0007669"/>
    <property type="project" value="InterPro"/>
</dbReference>
<evidence type="ECO:0000256" key="2">
    <source>
        <dbReference type="ARBA" id="ARBA00023002"/>
    </source>
</evidence>
<organism evidence="7 8">
    <name type="scientific">Ethanoligenens harbinense (strain DSM 18485 / JCM 12961 / CGMCC 1.5033 / YUAN-3)</name>
    <dbReference type="NCBI Taxonomy" id="663278"/>
    <lineage>
        <taxon>Bacteria</taxon>
        <taxon>Bacillati</taxon>
        <taxon>Bacillota</taxon>
        <taxon>Clostridia</taxon>
        <taxon>Eubacteriales</taxon>
        <taxon>Oscillospiraceae</taxon>
        <taxon>Ethanoligenens</taxon>
    </lineage>
</organism>
<dbReference type="PANTHER" id="PTHR43761:SF1">
    <property type="entry name" value="D-ISOMER SPECIFIC 2-HYDROXYACID DEHYDROGENASE CATALYTIC DOMAIN-CONTAINING PROTEIN-RELATED"/>
    <property type="match status" value="1"/>
</dbReference>
<reference evidence="7 8" key="1">
    <citation type="submission" date="2010-12" db="EMBL/GenBank/DDBJ databases">
        <title>Complete sequence of Ethanoligenens harbinense YUAN-3.</title>
        <authorList>
            <person name="Lucas S."/>
            <person name="Copeland A."/>
            <person name="Lapidus A."/>
            <person name="Cheng J.-F."/>
            <person name="Bruce D."/>
            <person name="Goodwin L."/>
            <person name="Pitluck S."/>
            <person name="Chertkov O."/>
            <person name="Misra M."/>
            <person name="Detter J.C."/>
            <person name="Han C."/>
            <person name="Tapia R."/>
            <person name="Land M."/>
            <person name="Hauser L."/>
            <person name="Jeffries C."/>
            <person name="Kyrpides N."/>
            <person name="Ivanova N."/>
            <person name="Mikhailova N."/>
            <person name="Wang A."/>
            <person name="Mouttaki H."/>
            <person name="He Z."/>
            <person name="Zhou J."/>
            <person name="Hemme C.L."/>
            <person name="Woyke T."/>
        </authorList>
    </citation>
    <scope>NUCLEOTIDE SEQUENCE [LARGE SCALE GENOMIC DNA]</scope>
    <source>
        <strain evidence="8">DSM 18485 / JCM 12961 / CGMCC 1.5033 / YUAN-3</strain>
    </source>
</reference>
<evidence type="ECO:0000313" key="8">
    <source>
        <dbReference type="Proteomes" id="UP000001551"/>
    </source>
</evidence>